<dbReference type="PANTHER" id="PTHR11699">
    <property type="entry name" value="ALDEHYDE DEHYDROGENASE-RELATED"/>
    <property type="match status" value="1"/>
</dbReference>
<keyword evidence="1 3" id="KW-0560">Oxidoreductase</keyword>
<proteinExistence type="inferred from homology"/>
<dbReference type="InterPro" id="IPR029510">
    <property type="entry name" value="Ald_DH_CS_GLU"/>
</dbReference>
<evidence type="ECO:0000313" key="5">
    <source>
        <dbReference type="EMBL" id="KAG2458628.1"/>
    </source>
</evidence>
<keyword evidence="6" id="KW-1185">Reference proteome</keyword>
<dbReference type="InterPro" id="IPR016162">
    <property type="entry name" value="Ald_DH_N"/>
</dbReference>
<dbReference type="SUPFAM" id="SSF53720">
    <property type="entry name" value="ALDH-like"/>
    <property type="match status" value="1"/>
</dbReference>
<accession>A0A8X7WXS6</accession>
<gene>
    <name evidence="5" type="primary">Aldh9a1</name>
    <name evidence="5" type="ORF">GTO96_0023367</name>
</gene>
<evidence type="ECO:0000256" key="2">
    <source>
        <dbReference type="PROSITE-ProRule" id="PRU10007"/>
    </source>
</evidence>
<evidence type="ECO:0000256" key="3">
    <source>
        <dbReference type="RuleBase" id="RU003345"/>
    </source>
</evidence>
<comment type="similarity">
    <text evidence="3">Belongs to the aldehyde dehydrogenase family.</text>
</comment>
<dbReference type="InterPro" id="IPR015590">
    <property type="entry name" value="Aldehyde_DH_dom"/>
</dbReference>
<dbReference type="AlphaFoldDB" id="A0A8X7WXS6"/>
<dbReference type="InterPro" id="IPR016163">
    <property type="entry name" value="Ald_DH_C"/>
</dbReference>
<protein>
    <submittedName>
        <fullName evidence="5">AL9A1 dehydrogenase</fullName>
    </submittedName>
</protein>
<evidence type="ECO:0000259" key="4">
    <source>
        <dbReference type="Pfam" id="PF00171"/>
    </source>
</evidence>
<dbReference type="Pfam" id="PF00171">
    <property type="entry name" value="Aldedh"/>
    <property type="match status" value="1"/>
</dbReference>
<dbReference type="Gene3D" id="3.40.605.10">
    <property type="entry name" value="Aldehyde Dehydrogenase, Chain A, domain 1"/>
    <property type="match status" value="1"/>
</dbReference>
<dbReference type="PROSITE" id="PS00687">
    <property type="entry name" value="ALDEHYDE_DEHYDR_GLU"/>
    <property type="match status" value="1"/>
</dbReference>
<reference evidence="5 6" key="1">
    <citation type="journal article" date="2021" name="Cell">
        <title>Tracing the genetic footprints of vertebrate landing in non-teleost ray-finned fishes.</title>
        <authorList>
            <person name="Bi X."/>
            <person name="Wang K."/>
            <person name="Yang L."/>
            <person name="Pan H."/>
            <person name="Jiang H."/>
            <person name="Wei Q."/>
            <person name="Fang M."/>
            <person name="Yu H."/>
            <person name="Zhu C."/>
            <person name="Cai Y."/>
            <person name="He Y."/>
            <person name="Gan X."/>
            <person name="Zeng H."/>
            <person name="Yu D."/>
            <person name="Zhu Y."/>
            <person name="Jiang H."/>
            <person name="Qiu Q."/>
            <person name="Yang H."/>
            <person name="Zhang Y.E."/>
            <person name="Wang W."/>
            <person name="Zhu M."/>
            <person name="He S."/>
            <person name="Zhang G."/>
        </authorList>
    </citation>
    <scope>NUCLEOTIDE SEQUENCE [LARGE SCALE GENOMIC DNA]</scope>
    <source>
        <strain evidence="5">Bchr_013</strain>
    </source>
</reference>
<feature type="non-terminal residue" evidence="5">
    <location>
        <position position="1"/>
    </location>
</feature>
<organism evidence="5 6">
    <name type="scientific">Polypterus senegalus</name>
    <name type="common">Senegal bichir</name>
    <dbReference type="NCBI Taxonomy" id="55291"/>
    <lineage>
        <taxon>Eukaryota</taxon>
        <taxon>Metazoa</taxon>
        <taxon>Chordata</taxon>
        <taxon>Craniata</taxon>
        <taxon>Vertebrata</taxon>
        <taxon>Euteleostomi</taxon>
        <taxon>Actinopterygii</taxon>
        <taxon>Polypteriformes</taxon>
        <taxon>Polypteridae</taxon>
        <taxon>Polypterus</taxon>
    </lineage>
</organism>
<dbReference type="Gene3D" id="3.40.309.10">
    <property type="entry name" value="Aldehyde Dehydrogenase, Chain A, domain 2"/>
    <property type="match status" value="1"/>
</dbReference>
<comment type="caution">
    <text evidence="5">The sequence shown here is derived from an EMBL/GenBank/DDBJ whole genome shotgun (WGS) entry which is preliminary data.</text>
</comment>
<feature type="non-terminal residue" evidence="5">
    <location>
        <position position="216"/>
    </location>
</feature>
<dbReference type="InterPro" id="IPR016161">
    <property type="entry name" value="Ald_DH/histidinol_DH"/>
</dbReference>
<feature type="active site" evidence="2">
    <location>
        <position position="15"/>
    </location>
</feature>
<dbReference type="Proteomes" id="UP000886611">
    <property type="component" value="Unassembled WGS sequence"/>
</dbReference>
<dbReference type="EMBL" id="JAATIS010007258">
    <property type="protein sequence ID" value="KAG2458628.1"/>
    <property type="molecule type" value="Genomic_DNA"/>
</dbReference>
<feature type="domain" description="Aldehyde dehydrogenase" evidence="4">
    <location>
        <begin position="2"/>
        <end position="120"/>
    </location>
</feature>
<evidence type="ECO:0000313" key="6">
    <source>
        <dbReference type="Proteomes" id="UP000886611"/>
    </source>
</evidence>
<dbReference type="GO" id="GO:0016620">
    <property type="term" value="F:oxidoreductase activity, acting on the aldehyde or oxo group of donors, NAD or NADP as acceptor"/>
    <property type="evidence" value="ECO:0007669"/>
    <property type="project" value="InterPro"/>
</dbReference>
<name>A0A8X7WXS6_POLSE</name>
<evidence type="ECO:0000256" key="1">
    <source>
        <dbReference type="ARBA" id="ARBA00023002"/>
    </source>
</evidence>
<sequence length="216" mass="23991">VLEMASKLLKPVTLELGGKSPLIIFSDCEMDNAVKGALNANFQNQGQVCWNGTRVSVQKTILPTFVQKVLERTKAIKIGDPQENTHTGALITRQQLDKVLRYVRQAKKQGARVLCGGEPFVPDDPRLKKWILHDPLYSGYVMRPSAESHYWMIYCYSWWHGGTVGSTPALQIGDLGLLPRSSLHRVCMFSAWVSSGCSSFLPKTCSLDALVILICP</sequence>